<evidence type="ECO:0000256" key="1">
    <source>
        <dbReference type="SAM" id="MobiDB-lite"/>
    </source>
</evidence>
<dbReference type="Proteomes" id="UP000008237">
    <property type="component" value="Unassembled WGS sequence"/>
</dbReference>
<accession>E2BAI1</accession>
<gene>
    <name evidence="2" type="ORF">EAI_02615</name>
</gene>
<feature type="region of interest" description="Disordered" evidence="1">
    <location>
        <begin position="108"/>
        <end position="129"/>
    </location>
</feature>
<dbReference type="InParanoid" id="E2BAI1"/>
<organism evidence="3">
    <name type="scientific">Harpegnathos saltator</name>
    <name type="common">Jerdon's jumping ant</name>
    <dbReference type="NCBI Taxonomy" id="610380"/>
    <lineage>
        <taxon>Eukaryota</taxon>
        <taxon>Metazoa</taxon>
        <taxon>Ecdysozoa</taxon>
        <taxon>Arthropoda</taxon>
        <taxon>Hexapoda</taxon>
        <taxon>Insecta</taxon>
        <taxon>Pterygota</taxon>
        <taxon>Neoptera</taxon>
        <taxon>Endopterygota</taxon>
        <taxon>Hymenoptera</taxon>
        <taxon>Apocrita</taxon>
        <taxon>Aculeata</taxon>
        <taxon>Formicoidea</taxon>
        <taxon>Formicidae</taxon>
        <taxon>Ponerinae</taxon>
        <taxon>Ponerini</taxon>
        <taxon>Harpegnathos</taxon>
    </lineage>
</organism>
<sequence length="129" mass="14793">MRGCRNTLIRRIGVKDDTRLRSCMAYSGRKSEPRNPKNARDRCVCERISERSSVVSEGLPFRTKRLAICHGPENRGDAREGAELLSRGRRLSRYWAISQGLADDWTESSEFSQTLQKSPRSSMDVWKES</sequence>
<protein>
    <submittedName>
        <fullName evidence="2">Uncharacterized protein</fullName>
    </submittedName>
</protein>
<feature type="compositionally biased region" description="Polar residues" evidence="1">
    <location>
        <begin position="108"/>
        <end position="121"/>
    </location>
</feature>
<name>E2BAI1_HARSA</name>
<keyword evidence="3" id="KW-1185">Reference proteome</keyword>
<evidence type="ECO:0000313" key="3">
    <source>
        <dbReference type="Proteomes" id="UP000008237"/>
    </source>
</evidence>
<evidence type="ECO:0000313" key="2">
    <source>
        <dbReference type="EMBL" id="EFN87297.1"/>
    </source>
</evidence>
<reference evidence="2 3" key="1">
    <citation type="journal article" date="2010" name="Science">
        <title>Genomic comparison of the ants Camponotus floridanus and Harpegnathos saltator.</title>
        <authorList>
            <person name="Bonasio R."/>
            <person name="Zhang G."/>
            <person name="Ye C."/>
            <person name="Mutti N.S."/>
            <person name="Fang X."/>
            <person name="Qin N."/>
            <person name="Donahue G."/>
            <person name="Yang P."/>
            <person name="Li Q."/>
            <person name="Li C."/>
            <person name="Zhang P."/>
            <person name="Huang Z."/>
            <person name="Berger S.L."/>
            <person name="Reinberg D."/>
            <person name="Wang J."/>
            <person name="Liebig J."/>
        </authorList>
    </citation>
    <scope>NUCLEOTIDE SEQUENCE [LARGE SCALE GENOMIC DNA]</scope>
    <source>
        <strain evidence="2 3">R22 G/1</strain>
    </source>
</reference>
<dbReference type="AlphaFoldDB" id="E2BAI1"/>
<dbReference type="EMBL" id="GL446750">
    <property type="protein sequence ID" value="EFN87297.1"/>
    <property type="molecule type" value="Genomic_DNA"/>
</dbReference>
<proteinExistence type="predicted"/>